<dbReference type="GO" id="GO:0006351">
    <property type="term" value="P:DNA-templated transcription"/>
    <property type="evidence" value="ECO:0007669"/>
    <property type="project" value="InterPro"/>
</dbReference>
<dbReference type="AlphaFoldDB" id="A0A0C3CUJ2"/>
<dbReference type="InParanoid" id="A0A0C3CUJ2"/>
<feature type="domain" description="Xylanolytic transcriptional activator regulatory" evidence="6">
    <location>
        <begin position="284"/>
        <end position="363"/>
    </location>
</feature>
<accession>A0A0C3CUJ2</accession>
<dbReference type="GO" id="GO:0003677">
    <property type="term" value="F:DNA binding"/>
    <property type="evidence" value="ECO:0007669"/>
    <property type="project" value="InterPro"/>
</dbReference>
<evidence type="ECO:0000256" key="3">
    <source>
        <dbReference type="ARBA" id="ARBA00023015"/>
    </source>
</evidence>
<evidence type="ECO:0000259" key="6">
    <source>
        <dbReference type="Pfam" id="PF04082"/>
    </source>
</evidence>
<keyword evidence="4" id="KW-0804">Transcription</keyword>
<proteinExistence type="predicted"/>
<dbReference type="PANTHER" id="PTHR47660:SF2">
    <property type="entry name" value="TRANSCRIPTION FACTOR WITH C2H2 AND ZN(2)-CYS(6) DNA BINDING DOMAIN (EUROFUNG)"/>
    <property type="match status" value="1"/>
</dbReference>
<evidence type="ECO:0000313" key="8">
    <source>
        <dbReference type="Proteomes" id="UP000054321"/>
    </source>
</evidence>
<dbReference type="Pfam" id="PF04082">
    <property type="entry name" value="Fungal_trans"/>
    <property type="match status" value="1"/>
</dbReference>
<dbReference type="PANTHER" id="PTHR47660">
    <property type="entry name" value="TRANSCRIPTION FACTOR WITH C2H2 AND ZN(2)-CYS(6) DNA BINDING DOMAIN (EUROFUNG)-RELATED-RELATED"/>
    <property type="match status" value="1"/>
</dbReference>
<keyword evidence="3" id="KW-0805">Transcription regulation</keyword>
<sequence>MGDALQTLPFWFLPEVEDVGSHFDPNGGSGINAIPGESSPWNPIHSLAEFDLRWIFDPEHLEPQPGTGLNSQQLPPGAANRPLHKTPEIVLANVANIIPLLQQEPGARPLVQAREIPRLDSLPTGLTMYFESSHLEESTRQELLEACHMPAQRGPWHDIEFTNFPQCEALECCIDLFLVHFHSVSIPSLTGVLALLDNVDRELQIHPLVHRPTFSTAQQPAVILLAIIAIGASYTGLDDGRDFADTMAEITRRVLCRGSSNEQIFNISETVRGSIIANAANAGLFQRSTTHDTPNGSLEQRWAVWIAQESRNRLAWEIFELDASVTSTFNKRPFISLFTIQIDMPCNSAFWEAETAQSWSALCPLTGSPPPGSFFPVAVNDMFEACVAERVERGAHLRHQRILVRTISRMMWQLKEMQSSFPIYQPRQPAFFEGEFRLSVNMLDRFVALNPLSGTDSLKISLDSSTSPMASQTLQAIHIAHLHISPGLVDSVYQLLKNRGTDFDKAVQFCYRHFRRQSDARRVAFHCAQVLSLCRRYPSGATCEPFNTFHAGLSLWLVAPLLHGELAPQIGFEKRSHTPQHIATSSTDLRFSQTRQLRLDVNFEVEGTNRDNQYDLLHQWLAPEDAMTDKATQLSNPIATIIPSIHGIANLSSTQGLRQILVQTADMLENMQIWGIAKKLRELVVKLLASSK</sequence>
<dbReference type="CDD" id="cd12148">
    <property type="entry name" value="fungal_TF_MHR"/>
    <property type="match status" value="1"/>
</dbReference>
<dbReference type="InterPro" id="IPR007219">
    <property type="entry name" value="XnlR_reg_dom"/>
</dbReference>
<evidence type="ECO:0000313" key="7">
    <source>
        <dbReference type="EMBL" id="KIM93387.1"/>
    </source>
</evidence>
<name>A0A0C3CUJ2_OIDMZ</name>
<evidence type="ECO:0000256" key="5">
    <source>
        <dbReference type="ARBA" id="ARBA00023242"/>
    </source>
</evidence>
<keyword evidence="5" id="KW-0539">Nucleus</keyword>
<dbReference type="OrthoDB" id="8117402at2759"/>
<dbReference type="Proteomes" id="UP000054321">
    <property type="component" value="Unassembled WGS sequence"/>
</dbReference>
<keyword evidence="1" id="KW-0479">Metal-binding</keyword>
<keyword evidence="8" id="KW-1185">Reference proteome</keyword>
<reference evidence="8" key="2">
    <citation type="submission" date="2015-01" db="EMBL/GenBank/DDBJ databases">
        <title>Evolutionary Origins and Diversification of the Mycorrhizal Mutualists.</title>
        <authorList>
            <consortium name="DOE Joint Genome Institute"/>
            <consortium name="Mycorrhizal Genomics Consortium"/>
            <person name="Kohler A."/>
            <person name="Kuo A."/>
            <person name="Nagy L.G."/>
            <person name="Floudas D."/>
            <person name="Copeland A."/>
            <person name="Barry K.W."/>
            <person name="Cichocki N."/>
            <person name="Veneault-Fourrey C."/>
            <person name="LaButti K."/>
            <person name="Lindquist E.A."/>
            <person name="Lipzen A."/>
            <person name="Lundell T."/>
            <person name="Morin E."/>
            <person name="Murat C."/>
            <person name="Riley R."/>
            <person name="Ohm R."/>
            <person name="Sun H."/>
            <person name="Tunlid A."/>
            <person name="Henrissat B."/>
            <person name="Grigoriev I.V."/>
            <person name="Hibbett D.S."/>
            <person name="Martin F."/>
        </authorList>
    </citation>
    <scope>NUCLEOTIDE SEQUENCE [LARGE SCALE GENOMIC DNA]</scope>
    <source>
        <strain evidence="8">Zn</strain>
    </source>
</reference>
<dbReference type="HOGENOM" id="CLU_009184_1_0_1"/>
<evidence type="ECO:0000256" key="1">
    <source>
        <dbReference type="ARBA" id="ARBA00022723"/>
    </source>
</evidence>
<dbReference type="GO" id="GO:0008270">
    <property type="term" value="F:zinc ion binding"/>
    <property type="evidence" value="ECO:0007669"/>
    <property type="project" value="InterPro"/>
</dbReference>
<protein>
    <recommendedName>
        <fullName evidence="6">Xylanolytic transcriptional activator regulatory domain-containing protein</fullName>
    </recommendedName>
</protein>
<keyword evidence="2" id="KW-0862">Zinc</keyword>
<evidence type="ECO:0000256" key="4">
    <source>
        <dbReference type="ARBA" id="ARBA00023163"/>
    </source>
</evidence>
<reference evidence="7 8" key="1">
    <citation type="submission" date="2014-04" db="EMBL/GenBank/DDBJ databases">
        <authorList>
            <consortium name="DOE Joint Genome Institute"/>
            <person name="Kuo A."/>
            <person name="Martino E."/>
            <person name="Perotto S."/>
            <person name="Kohler A."/>
            <person name="Nagy L.G."/>
            <person name="Floudas D."/>
            <person name="Copeland A."/>
            <person name="Barry K.W."/>
            <person name="Cichocki N."/>
            <person name="Veneault-Fourrey C."/>
            <person name="LaButti K."/>
            <person name="Lindquist E.A."/>
            <person name="Lipzen A."/>
            <person name="Lundell T."/>
            <person name="Morin E."/>
            <person name="Murat C."/>
            <person name="Sun H."/>
            <person name="Tunlid A."/>
            <person name="Henrissat B."/>
            <person name="Grigoriev I.V."/>
            <person name="Hibbett D.S."/>
            <person name="Martin F."/>
            <person name="Nordberg H.P."/>
            <person name="Cantor M.N."/>
            <person name="Hua S.X."/>
        </authorList>
    </citation>
    <scope>NUCLEOTIDE SEQUENCE [LARGE SCALE GENOMIC DNA]</scope>
    <source>
        <strain evidence="7 8">Zn</strain>
    </source>
</reference>
<evidence type="ECO:0000256" key="2">
    <source>
        <dbReference type="ARBA" id="ARBA00022833"/>
    </source>
</evidence>
<gene>
    <name evidence="7" type="ORF">OIDMADRAFT_35877</name>
</gene>
<organism evidence="7 8">
    <name type="scientific">Oidiodendron maius (strain Zn)</name>
    <dbReference type="NCBI Taxonomy" id="913774"/>
    <lineage>
        <taxon>Eukaryota</taxon>
        <taxon>Fungi</taxon>
        <taxon>Dikarya</taxon>
        <taxon>Ascomycota</taxon>
        <taxon>Pezizomycotina</taxon>
        <taxon>Leotiomycetes</taxon>
        <taxon>Leotiomycetes incertae sedis</taxon>
        <taxon>Myxotrichaceae</taxon>
        <taxon>Oidiodendron</taxon>
    </lineage>
</organism>
<dbReference type="EMBL" id="KN832896">
    <property type="protein sequence ID" value="KIM93387.1"/>
    <property type="molecule type" value="Genomic_DNA"/>
</dbReference>
<dbReference type="STRING" id="913774.A0A0C3CUJ2"/>